<dbReference type="GO" id="GO:0008168">
    <property type="term" value="F:methyltransferase activity"/>
    <property type="evidence" value="ECO:0007669"/>
    <property type="project" value="UniProtKB-KW"/>
</dbReference>
<dbReference type="STRING" id="217031.ABB05_14205"/>
<dbReference type="InterPro" id="IPR029063">
    <property type="entry name" value="SAM-dependent_MTases_sf"/>
</dbReference>
<proteinExistence type="predicted"/>
<keyword evidence="3" id="KW-1185">Reference proteome</keyword>
<dbReference type="AlphaFoldDB" id="A0A177ZMB9"/>
<evidence type="ECO:0000313" key="2">
    <source>
        <dbReference type="EMBL" id="OAK69116.1"/>
    </source>
</evidence>
<dbReference type="RefSeq" id="WP_057984525.1">
    <property type="nucleotide sequence ID" value="NZ_JAGGKH010000005.1"/>
</dbReference>
<evidence type="ECO:0000259" key="1">
    <source>
        <dbReference type="Pfam" id="PF13649"/>
    </source>
</evidence>
<dbReference type="GO" id="GO:0032259">
    <property type="term" value="P:methylation"/>
    <property type="evidence" value="ECO:0007669"/>
    <property type="project" value="UniProtKB-KW"/>
</dbReference>
<name>A0A177ZMB9_9BACI</name>
<dbReference type="SUPFAM" id="SSF53335">
    <property type="entry name" value="S-adenosyl-L-methionine-dependent methyltransferases"/>
    <property type="match status" value="1"/>
</dbReference>
<keyword evidence="2" id="KW-0808">Transferase</keyword>
<gene>
    <name evidence="2" type="ORF">ABB05_14205</name>
</gene>
<dbReference type="EMBL" id="LDJR01000054">
    <property type="protein sequence ID" value="OAK69116.1"/>
    <property type="molecule type" value="Genomic_DNA"/>
</dbReference>
<reference evidence="2 3" key="1">
    <citation type="submission" date="2015-05" db="EMBL/GenBank/DDBJ databases">
        <title>Comparison of genome.</title>
        <authorList>
            <person name="Zheng Z."/>
            <person name="Sun M."/>
        </authorList>
    </citation>
    <scope>NUCLEOTIDE SEQUENCE [LARGE SCALE GENOMIC DNA]</scope>
    <source>
        <strain evidence="2 3">G25-74</strain>
    </source>
</reference>
<dbReference type="Pfam" id="PF13649">
    <property type="entry name" value="Methyltransf_25"/>
    <property type="match status" value="1"/>
</dbReference>
<feature type="domain" description="Methyltransferase" evidence="1">
    <location>
        <begin position="41"/>
        <end position="136"/>
    </location>
</feature>
<dbReference type="PATRIC" id="fig|217031.6.peg.3053"/>
<dbReference type="CDD" id="cd02440">
    <property type="entry name" value="AdoMet_MTases"/>
    <property type="match status" value="1"/>
</dbReference>
<sequence>MFSYYGKLSTELYDLTKPVGRSINGDIEYYLKRLENVDGRVLEAGVGSGRCLIPLLENGFVVDGIDYSPEMLQSCRNRCEERELAPELYEMRLENFALSQQYQSIIMPTGTFCLIESREKAITVLKNFKRHLASGGRIIIDLLLPYDFKEGEISTEVFSLPNGEGITLESKSIQINWVKQRTTTLLKYEKWKKGHLLETELQELQLSWYGIEEFTLLLKDLGYKNIICSSGYVFGKSPTAPDEIVTFEAEIG</sequence>
<accession>A0A177ZMB9</accession>
<dbReference type="Proteomes" id="UP000077881">
    <property type="component" value="Unassembled WGS sequence"/>
</dbReference>
<evidence type="ECO:0000313" key="3">
    <source>
        <dbReference type="Proteomes" id="UP000077881"/>
    </source>
</evidence>
<organism evidence="2 3">
    <name type="scientific">Lederbergia galactosidilytica</name>
    <dbReference type="NCBI Taxonomy" id="217031"/>
    <lineage>
        <taxon>Bacteria</taxon>
        <taxon>Bacillati</taxon>
        <taxon>Bacillota</taxon>
        <taxon>Bacilli</taxon>
        <taxon>Bacillales</taxon>
        <taxon>Bacillaceae</taxon>
        <taxon>Lederbergia</taxon>
    </lineage>
</organism>
<dbReference type="Gene3D" id="3.40.50.150">
    <property type="entry name" value="Vaccinia Virus protein VP39"/>
    <property type="match status" value="1"/>
</dbReference>
<dbReference type="OrthoDB" id="9804312at2"/>
<dbReference type="InterPro" id="IPR041698">
    <property type="entry name" value="Methyltransf_25"/>
</dbReference>
<protein>
    <submittedName>
        <fullName evidence="2">Methyltransferase</fullName>
    </submittedName>
</protein>
<dbReference type="Gene3D" id="2.20.25.110">
    <property type="entry name" value="S-adenosyl-L-methionine-dependent methyltransferases"/>
    <property type="match status" value="1"/>
</dbReference>
<comment type="caution">
    <text evidence="2">The sequence shown here is derived from an EMBL/GenBank/DDBJ whole genome shotgun (WGS) entry which is preliminary data.</text>
</comment>
<keyword evidence="2" id="KW-0489">Methyltransferase</keyword>